<dbReference type="Pfam" id="PF00163">
    <property type="entry name" value="Ribosomal_S4"/>
    <property type="match status" value="1"/>
</dbReference>
<feature type="domain" description="Small ribosomal subunit protein uS4 N-terminal" evidence="14">
    <location>
        <begin position="3"/>
        <end position="97"/>
    </location>
</feature>
<dbReference type="CDD" id="cd00165">
    <property type="entry name" value="S4"/>
    <property type="match status" value="1"/>
</dbReference>
<feature type="domain" description="RNA-binding S4" evidence="13">
    <location>
        <begin position="98"/>
        <end position="161"/>
    </location>
</feature>
<dbReference type="HAMAP" id="MF_01306_B">
    <property type="entry name" value="Ribosomal_uS4_B"/>
    <property type="match status" value="1"/>
</dbReference>
<evidence type="ECO:0000256" key="1">
    <source>
        <dbReference type="ARBA" id="ARBA00003004"/>
    </source>
</evidence>
<reference evidence="15" key="1">
    <citation type="submission" date="2020-10" db="EMBL/GenBank/DDBJ databases">
        <authorList>
            <person name="Gilroy R."/>
        </authorList>
    </citation>
    <scope>NUCLEOTIDE SEQUENCE</scope>
    <source>
        <strain evidence="15">18911</strain>
    </source>
</reference>
<accession>A0A9D1SIC9</accession>
<dbReference type="PROSITE" id="PS00632">
    <property type="entry name" value="RIBOSOMAL_S4"/>
    <property type="match status" value="1"/>
</dbReference>
<evidence type="ECO:0000256" key="7">
    <source>
        <dbReference type="ARBA" id="ARBA00023274"/>
    </source>
</evidence>
<comment type="caution">
    <text evidence="15">The sequence shown here is derived from an EMBL/GenBank/DDBJ whole genome shotgun (WGS) entry which is preliminary data.</text>
</comment>
<dbReference type="PROSITE" id="PS50889">
    <property type="entry name" value="S4"/>
    <property type="match status" value="1"/>
</dbReference>
<evidence type="ECO:0000259" key="14">
    <source>
        <dbReference type="SMART" id="SM01390"/>
    </source>
</evidence>
<comment type="function">
    <text evidence="1 10">With S5 and S12 plays an important role in translational accuracy.</text>
</comment>
<dbReference type="Pfam" id="PF01479">
    <property type="entry name" value="S4"/>
    <property type="match status" value="1"/>
</dbReference>
<evidence type="ECO:0000313" key="15">
    <source>
        <dbReference type="EMBL" id="HIU60743.1"/>
    </source>
</evidence>
<evidence type="ECO:0000313" key="16">
    <source>
        <dbReference type="Proteomes" id="UP000824094"/>
    </source>
</evidence>
<comment type="similarity">
    <text evidence="3 10 11">Belongs to the universal ribosomal protein uS4 family.</text>
</comment>
<gene>
    <name evidence="10 15" type="primary">rpsD</name>
    <name evidence="15" type="ORF">IAB05_05075</name>
</gene>
<reference evidence="15" key="2">
    <citation type="journal article" date="2021" name="PeerJ">
        <title>Extensive microbial diversity within the chicken gut microbiome revealed by metagenomics and culture.</title>
        <authorList>
            <person name="Gilroy R."/>
            <person name="Ravi A."/>
            <person name="Getino M."/>
            <person name="Pursley I."/>
            <person name="Horton D.L."/>
            <person name="Alikhan N.F."/>
            <person name="Baker D."/>
            <person name="Gharbi K."/>
            <person name="Hall N."/>
            <person name="Watson M."/>
            <person name="Adriaenssens E.M."/>
            <person name="Foster-Nyarko E."/>
            <person name="Jarju S."/>
            <person name="Secka A."/>
            <person name="Antonio M."/>
            <person name="Oren A."/>
            <person name="Chaudhuri R.R."/>
            <person name="La Ragione R."/>
            <person name="Hildebrand F."/>
            <person name="Pallen M.J."/>
        </authorList>
    </citation>
    <scope>NUCLEOTIDE SEQUENCE</scope>
    <source>
        <strain evidence="15">18911</strain>
    </source>
</reference>
<name>A0A9D1SIC9_9FIRM</name>
<protein>
    <recommendedName>
        <fullName evidence="9 10">Small ribosomal subunit protein uS4</fullName>
    </recommendedName>
</protein>
<dbReference type="Proteomes" id="UP000824094">
    <property type="component" value="Unassembled WGS sequence"/>
</dbReference>
<dbReference type="NCBIfam" id="TIGR01017">
    <property type="entry name" value="rpsD_bact"/>
    <property type="match status" value="1"/>
</dbReference>
<dbReference type="PANTHER" id="PTHR11831">
    <property type="entry name" value="30S 40S RIBOSOMAL PROTEIN"/>
    <property type="match status" value="1"/>
</dbReference>
<dbReference type="FunFam" id="3.10.290.10:FF:000001">
    <property type="entry name" value="30S ribosomal protein S4"/>
    <property type="match status" value="1"/>
</dbReference>
<dbReference type="GO" id="GO:0042274">
    <property type="term" value="P:ribosomal small subunit biogenesis"/>
    <property type="evidence" value="ECO:0007669"/>
    <property type="project" value="TreeGrafter"/>
</dbReference>
<evidence type="ECO:0000256" key="11">
    <source>
        <dbReference type="RuleBase" id="RU003699"/>
    </source>
</evidence>
<keyword evidence="5 10" id="KW-0694">RNA-binding</keyword>
<dbReference type="PANTHER" id="PTHR11831:SF4">
    <property type="entry name" value="SMALL RIBOSOMAL SUBUNIT PROTEIN US4M"/>
    <property type="match status" value="1"/>
</dbReference>
<dbReference type="SUPFAM" id="SSF55174">
    <property type="entry name" value="Alpha-L RNA-binding motif"/>
    <property type="match status" value="1"/>
</dbReference>
<dbReference type="InterPro" id="IPR036986">
    <property type="entry name" value="S4_RNA-bd_sf"/>
</dbReference>
<dbReference type="SMART" id="SM01390">
    <property type="entry name" value="Ribosomal_S4"/>
    <property type="match status" value="1"/>
</dbReference>
<dbReference type="NCBIfam" id="NF003717">
    <property type="entry name" value="PRK05327.1"/>
    <property type="match status" value="1"/>
</dbReference>
<keyword evidence="4 10" id="KW-0699">rRNA-binding</keyword>
<dbReference type="Gene3D" id="1.10.1050.10">
    <property type="entry name" value="Ribosomal Protein S4 Delta 41, Chain A, domain 1"/>
    <property type="match status" value="1"/>
</dbReference>
<keyword evidence="6 10" id="KW-0689">Ribosomal protein</keyword>
<proteinExistence type="inferred from homology"/>
<dbReference type="GO" id="GO:0015935">
    <property type="term" value="C:small ribosomal subunit"/>
    <property type="evidence" value="ECO:0007669"/>
    <property type="project" value="InterPro"/>
</dbReference>
<evidence type="ECO:0000256" key="12">
    <source>
        <dbReference type="SAM" id="MobiDB-lite"/>
    </source>
</evidence>
<comment type="function">
    <text evidence="2 10">One of the primary rRNA binding proteins, it binds directly to 16S rRNA where it nucleates assembly of the body of the 30S subunit.</text>
</comment>
<organism evidence="15 16">
    <name type="scientific">Candidatus Stercoripulliclostridium merdigallinarum</name>
    <dbReference type="NCBI Taxonomy" id="2840951"/>
    <lineage>
        <taxon>Bacteria</taxon>
        <taxon>Bacillati</taxon>
        <taxon>Bacillota</taxon>
        <taxon>Clostridia</taxon>
        <taxon>Eubacteriales</taxon>
        <taxon>Candidatus Stercoripulliclostridium</taxon>
    </lineage>
</organism>
<evidence type="ECO:0000256" key="5">
    <source>
        <dbReference type="ARBA" id="ARBA00022884"/>
    </source>
</evidence>
<evidence type="ECO:0000256" key="10">
    <source>
        <dbReference type="HAMAP-Rule" id="MF_01306"/>
    </source>
</evidence>
<evidence type="ECO:0000256" key="9">
    <source>
        <dbReference type="ARBA" id="ARBA00035254"/>
    </source>
</evidence>
<evidence type="ECO:0000256" key="8">
    <source>
        <dbReference type="ARBA" id="ARBA00025813"/>
    </source>
</evidence>
<dbReference type="SMART" id="SM00363">
    <property type="entry name" value="S4"/>
    <property type="match status" value="1"/>
</dbReference>
<dbReference type="FunFam" id="1.10.1050.10:FF:000001">
    <property type="entry name" value="30S ribosomal protein S4"/>
    <property type="match status" value="1"/>
</dbReference>
<dbReference type="Gene3D" id="3.10.290.10">
    <property type="entry name" value="RNA-binding S4 domain"/>
    <property type="match status" value="1"/>
</dbReference>
<dbReference type="GO" id="GO:0019843">
    <property type="term" value="F:rRNA binding"/>
    <property type="evidence" value="ECO:0007669"/>
    <property type="project" value="UniProtKB-UniRule"/>
</dbReference>
<dbReference type="GO" id="GO:0006412">
    <property type="term" value="P:translation"/>
    <property type="evidence" value="ECO:0007669"/>
    <property type="project" value="UniProtKB-UniRule"/>
</dbReference>
<dbReference type="InterPro" id="IPR022801">
    <property type="entry name" value="Ribosomal_uS4"/>
</dbReference>
<evidence type="ECO:0000256" key="6">
    <source>
        <dbReference type="ARBA" id="ARBA00022980"/>
    </source>
</evidence>
<dbReference type="EMBL" id="DVNF01000151">
    <property type="protein sequence ID" value="HIU60743.1"/>
    <property type="molecule type" value="Genomic_DNA"/>
</dbReference>
<comment type="subunit">
    <text evidence="8 10">Part of the 30S ribosomal subunit. Contacts protein S5. The interaction surface between S4 and S5 is involved in control of translational fidelity.</text>
</comment>
<keyword evidence="7 10" id="KW-0687">Ribonucleoprotein</keyword>
<evidence type="ECO:0000256" key="2">
    <source>
        <dbReference type="ARBA" id="ARBA00003866"/>
    </source>
</evidence>
<evidence type="ECO:0000259" key="13">
    <source>
        <dbReference type="SMART" id="SM00363"/>
    </source>
</evidence>
<dbReference type="AlphaFoldDB" id="A0A9D1SIC9"/>
<sequence>MARYTGPVCKLCRREGCKLFLKGDRCLSRACPQERRPTPPGQHGSGRKKATAYSLQLREKQKAKRAYGLLEKQFRMYYDKAEKMRGVTGENMLILIERRLDNVVYRMCIGASRAQSRQLVNHGHITVNGQTVNIPSYLVKEGDVIAVKDTKKDKPFFVELKGAKIANLPKWLSFDTETLSGKVESLPTREDIDLTIAEHMIVELYSK</sequence>
<evidence type="ECO:0000256" key="3">
    <source>
        <dbReference type="ARBA" id="ARBA00007465"/>
    </source>
</evidence>
<dbReference type="InterPro" id="IPR005709">
    <property type="entry name" value="Ribosomal_uS4_bac-type"/>
</dbReference>
<dbReference type="InterPro" id="IPR018079">
    <property type="entry name" value="Ribosomal_uS4_CS"/>
</dbReference>
<evidence type="ECO:0000256" key="4">
    <source>
        <dbReference type="ARBA" id="ARBA00022730"/>
    </source>
</evidence>
<feature type="region of interest" description="Disordered" evidence="12">
    <location>
        <begin position="31"/>
        <end position="51"/>
    </location>
</feature>
<dbReference type="GO" id="GO:0003735">
    <property type="term" value="F:structural constituent of ribosome"/>
    <property type="evidence" value="ECO:0007669"/>
    <property type="project" value="InterPro"/>
</dbReference>
<dbReference type="InterPro" id="IPR001912">
    <property type="entry name" value="Ribosomal_uS4_N"/>
</dbReference>
<dbReference type="InterPro" id="IPR002942">
    <property type="entry name" value="S4_RNA-bd"/>
</dbReference>